<evidence type="ECO:0000256" key="1">
    <source>
        <dbReference type="SAM" id="MobiDB-lite"/>
    </source>
</evidence>
<evidence type="ECO:0000313" key="3">
    <source>
        <dbReference type="EMBL" id="MEK0172471.1"/>
    </source>
</evidence>
<feature type="compositionally biased region" description="Acidic residues" evidence="1">
    <location>
        <begin position="68"/>
        <end position="79"/>
    </location>
</feature>
<feature type="chain" id="PRO_5045334051" description="Ig-like domain-containing protein" evidence="2">
    <location>
        <begin position="23"/>
        <end position="197"/>
    </location>
</feature>
<sequence>MLLASRPIAAFAVVGALSVLLAGCSGGGDDATPTPSASPTRTASPTPTADDSATAEPTGTASSPASEATDDPTASDDDTPGAFPGSGSTNEPDTDPSDFPATAVVTYSGWDTASKTLQAGGLVSGTTDTSGTCTFTAKKGSVSRTATSAAQASASSVNCAQVAFPAAQVPSGTWSVTLTYTVGAASTTSDPMPAEVP</sequence>
<dbReference type="EMBL" id="JBBLYY010000066">
    <property type="protein sequence ID" value="MEK0172471.1"/>
    <property type="molecule type" value="Genomic_DNA"/>
</dbReference>
<evidence type="ECO:0000256" key="2">
    <source>
        <dbReference type="SAM" id="SignalP"/>
    </source>
</evidence>
<feature type="compositionally biased region" description="Low complexity" evidence="1">
    <location>
        <begin position="30"/>
        <end position="51"/>
    </location>
</feature>
<comment type="caution">
    <text evidence="3">The sequence shown here is derived from an EMBL/GenBank/DDBJ whole genome shotgun (WGS) entry which is preliminary data.</text>
</comment>
<reference evidence="3 4" key="1">
    <citation type="submission" date="2024-03" db="EMBL/GenBank/DDBJ databases">
        <title>Whole genomes of four grape xylem sap localized bacterial endophytes.</title>
        <authorList>
            <person name="Kumar G."/>
            <person name="Savka M.A."/>
        </authorList>
    </citation>
    <scope>NUCLEOTIDE SEQUENCE [LARGE SCALE GENOMIC DNA]</scope>
    <source>
        <strain evidence="3 4">RIT_GXS8</strain>
    </source>
</reference>
<keyword evidence="2" id="KW-0732">Signal</keyword>
<evidence type="ECO:0008006" key="5">
    <source>
        <dbReference type="Google" id="ProtNLM"/>
    </source>
</evidence>
<dbReference type="RefSeq" id="WP_340195900.1">
    <property type="nucleotide sequence ID" value="NZ_JBBKAP010000016.1"/>
</dbReference>
<feature type="region of interest" description="Disordered" evidence="1">
    <location>
        <begin position="22"/>
        <end position="102"/>
    </location>
</feature>
<feature type="compositionally biased region" description="Polar residues" evidence="1">
    <location>
        <begin position="55"/>
        <end position="64"/>
    </location>
</feature>
<dbReference type="Proteomes" id="UP001370299">
    <property type="component" value="Unassembled WGS sequence"/>
</dbReference>
<accession>A0ABU8YD69</accession>
<dbReference type="PROSITE" id="PS51257">
    <property type="entry name" value="PROKAR_LIPOPROTEIN"/>
    <property type="match status" value="1"/>
</dbReference>
<evidence type="ECO:0000313" key="4">
    <source>
        <dbReference type="Proteomes" id="UP001370299"/>
    </source>
</evidence>
<organism evidence="3 4">
    <name type="scientific">Curtobacterium citreum</name>
    <dbReference type="NCBI Taxonomy" id="2036"/>
    <lineage>
        <taxon>Bacteria</taxon>
        <taxon>Bacillati</taxon>
        <taxon>Actinomycetota</taxon>
        <taxon>Actinomycetes</taxon>
        <taxon>Micrococcales</taxon>
        <taxon>Microbacteriaceae</taxon>
        <taxon>Curtobacterium</taxon>
    </lineage>
</organism>
<feature type="signal peptide" evidence="2">
    <location>
        <begin position="1"/>
        <end position="22"/>
    </location>
</feature>
<protein>
    <recommendedName>
        <fullName evidence="5">Ig-like domain-containing protein</fullName>
    </recommendedName>
</protein>
<keyword evidence="4" id="KW-1185">Reference proteome</keyword>
<name>A0ABU8YD69_9MICO</name>
<gene>
    <name evidence="3" type="ORF">WMN62_13415</name>
</gene>
<proteinExistence type="predicted"/>